<evidence type="ECO:0000313" key="2">
    <source>
        <dbReference type="Proteomes" id="UP000030645"/>
    </source>
</evidence>
<dbReference type="Proteomes" id="UP000030645">
    <property type="component" value="Unassembled WGS sequence"/>
</dbReference>
<reference evidence="2" key="1">
    <citation type="submission" date="2013-01" db="EMBL/GenBank/DDBJ databases">
        <title>Draft Genome Sequence of a Mulberry Tree, Morus notabilis C.K. Schneid.</title>
        <authorList>
            <person name="He N."/>
            <person name="Zhao S."/>
        </authorList>
    </citation>
    <scope>NUCLEOTIDE SEQUENCE</scope>
</reference>
<name>W9R1M9_9ROSA</name>
<sequence length="62" mass="6471">MAGTGALPSEEGCDQVGFCTGSGRASRWRRLQQGLNLRLGGSTMKTRCEGILSTSTPIAADL</sequence>
<dbReference type="AlphaFoldDB" id="W9R1M9"/>
<dbReference type="EMBL" id="KE344045">
    <property type="protein sequence ID" value="EXB51630.1"/>
    <property type="molecule type" value="Genomic_DNA"/>
</dbReference>
<proteinExistence type="predicted"/>
<keyword evidence="2" id="KW-1185">Reference proteome</keyword>
<accession>W9R1M9</accession>
<evidence type="ECO:0000313" key="1">
    <source>
        <dbReference type="EMBL" id="EXB51630.1"/>
    </source>
</evidence>
<protein>
    <submittedName>
        <fullName evidence="1">Uncharacterized protein</fullName>
    </submittedName>
</protein>
<gene>
    <name evidence="1" type="ORF">L484_012923</name>
</gene>
<organism evidence="1 2">
    <name type="scientific">Morus notabilis</name>
    <dbReference type="NCBI Taxonomy" id="981085"/>
    <lineage>
        <taxon>Eukaryota</taxon>
        <taxon>Viridiplantae</taxon>
        <taxon>Streptophyta</taxon>
        <taxon>Embryophyta</taxon>
        <taxon>Tracheophyta</taxon>
        <taxon>Spermatophyta</taxon>
        <taxon>Magnoliopsida</taxon>
        <taxon>eudicotyledons</taxon>
        <taxon>Gunneridae</taxon>
        <taxon>Pentapetalae</taxon>
        <taxon>rosids</taxon>
        <taxon>fabids</taxon>
        <taxon>Rosales</taxon>
        <taxon>Moraceae</taxon>
        <taxon>Moreae</taxon>
        <taxon>Morus</taxon>
    </lineage>
</organism>